<evidence type="ECO:0000313" key="1">
    <source>
        <dbReference type="EMBL" id="KAJ8675850.1"/>
    </source>
</evidence>
<organism evidence="1 2">
    <name type="scientific">Eretmocerus hayati</name>
    <dbReference type="NCBI Taxonomy" id="131215"/>
    <lineage>
        <taxon>Eukaryota</taxon>
        <taxon>Metazoa</taxon>
        <taxon>Ecdysozoa</taxon>
        <taxon>Arthropoda</taxon>
        <taxon>Hexapoda</taxon>
        <taxon>Insecta</taxon>
        <taxon>Pterygota</taxon>
        <taxon>Neoptera</taxon>
        <taxon>Endopterygota</taxon>
        <taxon>Hymenoptera</taxon>
        <taxon>Apocrita</taxon>
        <taxon>Proctotrupomorpha</taxon>
        <taxon>Chalcidoidea</taxon>
        <taxon>Aphelinidae</taxon>
        <taxon>Aphelininae</taxon>
        <taxon>Eretmocerus</taxon>
    </lineage>
</organism>
<sequence length="132" mass="14674">MAKKLATQHAVLLEQSFELTDGERSRPDFVVMNESLAQIIDIAVIFEKGDRLKEVAAGKIRKYSCLKSRIKNQLHVSKVEILPIVLGMRGAVPSETAEILRRLGFSPGDVTTMAMICIRSSLEMDNAFMDHG</sequence>
<name>A0ACC2NWZ4_9HYME</name>
<dbReference type="EMBL" id="CM056742">
    <property type="protein sequence ID" value="KAJ8675850.1"/>
    <property type="molecule type" value="Genomic_DNA"/>
</dbReference>
<dbReference type="Proteomes" id="UP001239111">
    <property type="component" value="Chromosome 2"/>
</dbReference>
<keyword evidence="2" id="KW-1185">Reference proteome</keyword>
<reference evidence="1" key="1">
    <citation type="submission" date="2023-04" db="EMBL/GenBank/DDBJ databases">
        <title>A chromosome-level genome assembly of the parasitoid wasp Eretmocerus hayati.</title>
        <authorList>
            <person name="Zhong Y."/>
            <person name="Liu S."/>
            <person name="Liu Y."/>
        </authorList>
    </citation>
    <scope>NUCLEOTIDE SEQUENCE</scope>
    <source>
        <strain evidence="1">ZJU_SS_LIU_2023</strain>
    </source>
</reference>
<protein>
    <submittedName>
        <fullName evidence="1">Uncharacterized protein</fullName>
    </submittedName>
</protein>
<comment type="caution">
    <text evidence="1">The sequence shown here is derived from an EMBL/GenBank/DDBJ whole genome shotgun (WGS) entry which is preliminary data.</text>
</comment>
<accession>A0ACC2NWZ4</accession>
<gene>
    <name evidence="1" type="ORF">QAD02_011636</name>
</gene>
<evidence type="ECO:0000313" key="2">
    <source>
        <dbReference type="Proteomes" id="UP001239111"/>
    </source>
</evidence>
<proteinExistence type="predicted"/>